<dbReference type="EMBL" id="ML975419">
    <property type="protein sequence ID" value="KAF1829890.1"/>
    <property type="molecule type" value="Genomic_DNA"/>
</dbReference>
<evidence type="ECO:0000256" key="2">
    <source>
        <dbReference type="ARBA" id="ARBA00023163"/>
    </source>
</evidence>
<evidence type="ECO:0000313" key="7">
    <source>
        <dbReference type="Proteomes" id="UP000800040"/>
    </source>
</evidence>
<dbReference type="InterPro" id="IPR036864">
    <property type="entry name" value="Zn2-C6_fun-type_DNA-bd_sf"/>
</dbReference>
<sequence length="686" mass="75932">MPSQTLSSSPDEASQSAKRRKVRKGTQSCWECKKRKVRCIWAAPTNITCDNCMRRKTACIGQEYPDEPPVVKSSSDDGGVEERLKKVENLLEELVHSQSIPPKTSATHTGSPEAPLTTLRPSQSSSTSQSSKYGGLAQDLIAAWPNQHDLDLIYKLPIGLSTHMHMKLYASTSALLSQEPTSPETMLQLPPPGSHPVLIARKLLLLGSLLQGALSASHIPVDLRAHFSDIMFRVVDTATRLVTRNDELTTSVEGIECIMMEAMIQNYAGNLHRAWMSTRRAASAAQMLGLHRGKSNLSSLKILDPKTRSGLDPDQLCFRIVEMDLYLSMTLGLPQSWLDTCALTDGALEDCHPLDRMARLQCIIARRILSRGLTSKSSENTNDIDRLLQDSAALMPSQWWLVPNFAADHDGVLHPVHDVARTMYQFSHYHLVIRLHLPYMLRPSMDVKYEHNKVTVVHASRETLSRYIAFRVWKNPGHYYCRGVDYLSFIALTALCLAHIDSSQSMGETTQLGIGSATVLAHSRPSDRAMMERTVEILDRMEDDAIAVKLCRVMSYLLHVEAESANGAEYSASTTASDDDRATECDGKFVDEEGDNLQLHIPYLGTINLQRGIGTSSAGRVLHGERLEAAMAMSDQAVDESQPLFSEWDSQWSLFDSSNSLGTLDDWTLQSVGGGLFSSLFSTVGD</sequence>
<evidence type="ECO:0000259" key="5">
    <source>
        <dbReference type="PROSITE" id="PS50048"/>
    </source>
</evidence>
<dbReference type="PROSITE" id="PS50048">
    <property type="entry name" value="ZN2_CY6_FUNGAL_2"/>
    <property type="match status" value="1"/>
</dbReference>
<feature type="domain" description="Zn(2)-C6 fungal-type" evidence="5">
    <location>
        <begin position="28"/>
        <end position="59"/>
    </location>
</feature>
<dbReference type="PROSITE" id="PS00463">
    <property type="entry name" value="ZN2_CY6_FUNGAL_1"/>
    <property type="match status" value="1"/>
</dbReference>
<dbReference type="PANTHER" id="PTHR47840">
    <property type="entry name" value="ZN(II)2CYS6 TRANSCRIPTION FACTOR (EUROFUNG)-RELATED"/>
    <property type="match status" value="1"/>
</dbReference>
<keyword evidence="7" id="KW-1185">Reference proteome</keyword>
<evidence type="ECO:0000256" key="1">
    <source>
        <dbReference type="ARBA" id="ARBA00023015"/>
    </source>
</evidence>
<dbReference type="SMART" id="SM00066">
    <property type="entry name" value="GAL4"/>
    <property type="match status" value="1"/>
</dbReference>
<name>A0A6A5K0Y8_9PLEO</name>
<dbReference type="GO" id="GO:0000981">
    <property type="term" value="F:DNA-binding transcription factor activity, RNA polymerase II-specific"/>
    <property type="evidence" value="ECO:0007669"/>
    <property type="project" value="InterPro"/>
</dbReference>
<dbReference type="Proteomes" id="UP000800040">
    <property type="component" value="Unassembled WGS sequence"/>
</dbReference>
<organism evidence="6 7">
    <name type="scientific">Decorospora gaudefroyi</name>
    <dbReference type="NCBI Taxonomy" id="184978"/>
    <lineage>
        <taxon>Eukaryota</taxon>
        <taxon>Fungi</taxon>
        <taxon>Dikarya</taxon>
        <taxon>Ascomycota</taxon>
        <taxon>Pezizomycotina</taxon>
        <taxon>Dothideomycetes</taxon>
        <taxon>Pleosporomycetidae</taxon>
        <taxon>Pleosporales</taxon>
        <taxon>Pleosporineae</taxon>
        <taxon>Pleosporaceae</taxon>
        <taxon>Decorospora</taxon>
    </lineage>
</organism>
<feature type="region of interest" description="Disordered" evidence="4">
    <location>
        <begin position="1"/>
        <end position="26"/>
    </location>
</feature>
<dbReference type="CDD" id="cd00067">
    <property type="entry name" value="GAL4"/>
    <property type="match status" value="1"/>
</dbReference>
<evidence type="ECO:0000256" key="3">
    <source>
        <dbReference type="ARBA" id="ARBA00023242"/>
    </source>
</evidence>
<dbReference type="CDD" id="cd12148">
    <property type="entry name" value="fungal_TF_MHR"/>
    <property type="match status" value="1"/>
</dbReference>
<evidence type="ECO:0000313" key="6">
    <source>
        <dbReference type="EMBL" id="KAF1829890.1"/>
    </source>
</evidence>
<dbReference type="AlphaFoldDB" id="A0A6A5K0Y8"/>
<feature type="compositionally biased region" description="Low complexity" evidence="4">
    <location>
        <begin position="122"/>
        <end position="131"/>
    </location>
</feature>
<proteinExistence type="predicted"/>
<reference evidence="6" key="1">
    <citation type="submission" date="2020-01" db="EMBL/GenBank/DDBJ databases">
        <authorList>
            <consortium name="DOE Joint Genome Institute"/>
            <person name="Haridas S."/>
            <person name="Albert R."/>
            <person name="Binder M."/>
            <person name="Bloem J."/>
            <person name="Labutti K."/>
            <person name="Salamov A."/>
            <person name="Andreopoulos B."/>
            <person name="Baker S.E."/>
            <person name="Barry K."/>
            <person name="Bills G."/>
            <person name="Bluhm B.H."/>
            <person name="Cannon C."/>
            <person name="Castanera R."/>
            <person name="Culley D.E."/>
            <person name="Daum C."/>
            <person name="Ezra D."/>
            <person name="Gonzalez J.B."/>
            <person name="Henrissat B."/>
            <person name="Kuo A."/>
            <person name="Liang C."/>
            <person name="Lipzen A."/>
            <person name="Lutzoni F."/>
            <person name="Magnuson J."/>
            <person name="Mondo S."/>
            <person name="Nolan M."/>
            <person name="Ohm R."/>
            <person name="Pangilinan J."/>
            <person name="Park H.-J."/>
            <person name="Ramirez L."/>
            <person name="Alfaro M."/>
            <person name="Sun H."/>
            <person name="Tritt A."/>
            <person name="Yoshinaga Y."/>
            <person name="Zwiers L.-H."/>
            <person name="Turgeon B.G."/>
            <person name="Goodwin S.B."/>
            <person name="Spatafora J.W."/>
            <person name="Crous P.W."/>
            <person name="Grigoriev I.V."/>
        </authorList>
    </citation>
    <scope>NUCLEOTIDE SEQUENCE</scope>
    <source>
        <strain evidence="6">P77</strain>
    </source>
</reference>
<feature type="compositionally biased region" description="Polar residues" evidence="4">
    <location>
        <begin position="97"/>
        <end position="110"/>
    </location>
</feature>
<dbReference type="OrthoDB" id="5392779at2759"/>
<dbReference type="Gene3D" id="4.10.240.10">
    <property type="entry name" value="Zn(2)-C6 fungal-type DNA-binding domain"/>
    <property type="match status" value="1"/>
</dbReference>
<feature type="region of interest" description="Disordered" evidence="4">
    <location>
        <begin position="97"/>
        <end position="131"/>
    </location>
</feature>
<keyword evidence="3" id="KW-0539">Nucleus</keyword>
<gene>
    <name evidence="6" type="ORF">BDW02DRAFT_126438</name>
</gene>
<keyword evidence="2" id="KW-0804">Transcription</keyword>
<evidence type="ECO:0000256" key="4">
    <source>
        <dbReference type="SAM" id="MobiDB-lite"/>
    </source>
</evidence>
<protein>
    <recommendedName>
        <fullName evidence="5">Zn(2)-C6 fungal-type domain-containing protein</fullName>
    </recommendedName>
</protein>
<keyword evidence="1" id="KW-0805">Transcription regulation</keyword>
<dbReference type="GO" id="GO:0008270">
    <property type="term" value="F:zinc ion binding"/>
    <property type="evidence" value="ECO:0007669"/>
    <property type="project" value="InterPro"/>
</dbReference>
<feature type="compositionally biased region" description="Polar residues" evidence="4">
    <location>
        <begin position="1"/>
        <end position="16"/>
    </location>
</feature>
<dbReference type="PANTHER" id="PTHR47840:SF1">
    <property type="entry name" value="ZN(II)2CYS6 TRANSCRIPTION FACTOR (EUROFUNG)"/>
    <property type="match status" value="1"/>
</dbReference>
<dbReference type="SUPFAM" id="SSF57701">
    <property type="entry name" value="Zn2/Cys6 DNA-binding domain"/>
    <property type="match status" value="1"/>
</dbReference>
<dbReference type="InterPro" id="IPR001138">
    <property type="entry name" value="Zn2Cys6_DnaBD"/>
</dbReference>
<accession>A0A6A5K0Y8</accession>